<evidence type="ECO:0000313" key="1">
    <source>
        <dbReference type="EMBL" id="PVW12348.1"/>
    </source>
</evidence>
<dbReference type="RefSeq" id="WP_116695629.1">
    <property type="nucleotide sequence ID" value="NZ_QEHR01000015.1"/>
</dbReference>
<dbReference type="Proteomes" id="UP000245962">
    <property type="component" value="Unassembled WGS sequence"/>
</dbReference>
<organism evidence="1 2">
    <name type="scientific">Marixanthomonas spongiae</name>
    <dbReference type="NCBI Taxonomy" id="2174845"/>
    <lineage>
        <taxon>Bacteria</taxon>
        <taxon>Pseudomonadati</taxon>
        <taxon>Bacteroidota</taxon>
        <taxon>Flavobacteriia</taxon>
        <taxon>Flavobacteriales</taxon>
        <taxon>Flavobacteriaceae</taxon>
        <taxon>Marixanthomonas</taxon>
    </lineage>
</organism>
<name>A0A2U0HU23_9FLAO</name>
<reference evidence="1 2" key="1">
    <citation type="submission" date="2018-04" db="EMBL/GenBank/DDBJ databases">
        <title>Marixanthomonas spongiae HN-E44 sp. nov., isolated from a marine sponge.</title>
        <authorList>
            <person name="Luo L."/>
            <person name="Zhuang L."/>
        </authorList>
    </citation>
    <scope>NUCLEOTIDE SEQUENCE [LARGE SCALE GENOMIC DNA]</scope>
    <source>
        <strain evidence="1 2">HN-E44</strain>
    </source>
</reference>
<dbReference type="AlphaFoldDB" id="A0A2U0HU23"/>
<keyword evidence="2" id="KW-1185">Reference proteome</keyword>
<proteinExistence type="predicted"/>
<protein>
    <submittedName>
        <fullName evidence="1">Uncharacterized protein</fullName>
    </submittedName>
</protein>
<evidence type="ECO:0000313" key="2">
    <source>
        <dbReference type="Proteomes" id="UP000245962"/>
    </source>
</evidence>
<dbReference type="EMBL" id="QEHR01000015">
    <property type="protein sequence ID" value="PVW12348.1"/>
    <property type="molecule type" value="Genomic_DNA"/>
</dbReference>
<gene>
    <name evidence="1" type="ORF">DDV96_15180</name>
</gene>
<dbReference type="OrthoDB" id="1439895at2"/>
<accession>A0A2U0HU23</accession>
<sequence>MVKLVAIDANGLNALFNGKGISFVKPFCEKENFQESTDKTADFSQIDFGSSQIVALTGVCTSQFQFELFSWESTILSPITVLNTNFSSNLSYPYLDNDSPPPRLA</sequence>
<comment type="caution">
    <text evidence="1">The sequence shown here is derived from an EMBL/GenBank/DDBJ whole genome shotgun (WGS) entry which is preliminary data.</text>
</comment>